<dbReference type="InterPro" id="IPR009926">
    <property type="entry name" value="T3SS_YcgR_PilZN"/>
</dbReference>
<gene>
    <name evidence="6" type="ORF">J0A66_04765</name>
</gene>
<feature type="domain" description="Type III secretion system flagellar brake protein YcgR PilZN" evidence="5">
    <location>
        <begin position="23"/>
        <end position="112"/>
    </location>
</feature>
<organism evidence="6 7">
    <name type="scientific">Bowmanella dokdonensis</name>
    <dbReference type="NCBI Taxonomy" id="751969"/>
    <lineage>
        <taxon>Bacteria</taxon>
        <taxon>Pseudomonadati</taxon>
        <taxon>Pseudomonadota</taxon>
        <taxon>Gammaproteobacteria</taxon>
        <taxon>Alteromonadales</taxon>
        <taxon>Alteromonadaceae</taxon>
        <taxon>Bowmanella</taxon>
    </lineage>
</organism>
<evidence type="ECO:0000259" key="4">
    <source>
        <dbReference type="Pfam" id="PF07238"/>
    </source>
</evidence>
<proteinExistence type="predicted"/>
<dbReference type="InterPro" id="IPR009875">
    <property type="entry name" value="PilZ_domain"/>
</dbReference>
<dbReference type="EMBL" id="JAFKCV010000002">
    <property type="protein sequence ID" value="MBN7824534.1"/>
    <property type="molecule type" value="Genomic_DNA"/>
</dbReference>
<keyword evidence="6" id="KW-0282">Flagellum</keyword>
<keyword evidence="6" id="KW-0969">Cilium</keyword>
<evidence type="ECO:0000313" key="6">
    <source>
        <dbReference type="EMBL" id="MBN7824534.1"/>
    </source>
</evidence>
<dbReference type="Pfam" id="PF07238">
    <property type="entry name" value="PilZ"/>
    <property type="match status" value="1"/>
</dbReference>
<dbReference type="Gene3D" id="2.30.110.10">
    <property type="entry name" value="Electron Transport, Fmn-binding Protein, Chain A"/>
    <property type="match status" value="1"/>
</dbReference>
<evidence type="ECO:0000256" key="1">
    <source>
        <dbReference type="ARBA" id="ARBA00022636"/>
    </source>
</evidence>
<sequence length="226" mass="25270">MAILKEKIGLSNEDLRKLRSMRPGMTLDIQVKSPTAAKRIRTEFVGMDSTRCMILRHPDESKWGPLKDAIYADNTIIVRFILEDETGEVVAFKSKILLVATRPTHLLFISFPTAIQNQGLRSEKRTFTRTPVELADGQTGTPLFDGLVLDISPSGCRLGVKKSVQGGVKLAGKHLILTIRTGKEPYRIKGQVMNHKADETTNYYGVKFEGDEELVNQLLAEIIIDF</sequence>
<keyword evidence="2" id="KW-0547">Nucleotide-binding</keyword>
<evidence type="ECO:0000313" key="7">
    <source>
        <dbReference type="Proteomes" id="UP000664654"/>
    </source>
</evidence>
<comment type="caution">
    <text evidence="6">The sequence shown here is derived from an EMBL/GenBank/DDBJ whole genome shotgun (WGS) entry which is preliminary data.</text>
</comment>
<feature type="domain" description="PilZ" evidence="4">
    <location>
        <begin position="121"/>
        <end position="221"/>
    </location>
</feature>
<evidence type="ECO:0000256" key="3">
    <source>
        <dbReference type="ARBA" id="ARBA00023143"/>
    </source>
</evidence>
<protein>
    <submittedName>
        <fullName evidence="6">Flagellar brake protein</fullName>
    </submittedName>
</protein>
<keyword evidence="1" id="KW-0973">c-di-GMP</keyword>
<dbReference type="GO" id="GO:0035438">
    <property type="term" value="F:cyclic-di-GMP binding"/>
    <property type="evidence" value="ECO:0007669"/>
    <property type="project" value="InterPro"/>
</dbReference>
<keyword evidence="7" id="KW-1185">Reference proteome</keyword>
<name>A0A939IQ05_9ALTE</name>
<dbReference type="Pfam" id="PF12945">
    <property type="entry name" value="PilZNR"/>
    <property type="match status" value="1"/>
</dbReference>
<dbReference type="Proteomes" id="UP000664654">
    <property type="component" value="Unassembled WGS sequence"/>
</dbReference>
<evidence type="ECO:0000259" key="5">
    <source>
        <dbReference type="Pfam" id="PF12945"/>
    </source>
</evidence>
<dbReference type="InterPro" id="IPR012349">
    <property type="entry name" value="Split_barrel_FMN-bd"/>
</dbReference>
<keyword evidence="6" id="KW-0966">Cell projection</keyword>
<reference evidence="6" key="1">
    <citation type="submission" date="2021-03" db="EMBL/GenBank/DDBJ databases">
        <title>novel species isolated from a fishpond in China.</title>
        <authorList>
            <person name="Lu H."/>
            <person name="Cai Z."/>
        </authorList>
    </citation>
    <scope>NUCLEOTIDE SEQUENCE</scope>
    <source>
        <strain evidence="6">JCM 30855</strain>
    </source>
</reference>
<accession>A0A939IQ05</accession>
<dbReference type="SUPFAM" id="SSF141371">
    <property type="entry name" value="PilZ domain-like"/>
    <property type="match status" value="2"/>
</dbReference>
<dbReference type="RefSeq" id="WP_206572639.1">
    <property type="nucleotide sequence ID" value="NZ_JAFKCV010000002.1"/>
</dbReference>
<evidence type="ECO:0000256" key="2">
    <source>
        <dbReference type="ARBA" id="ARBA00022741"/>
    </source>
</evidence>
<dbReference type="AlphaFoldDB" id="A0A939IQ05"/>
<keyword evidence="3" id="KW-0975">Bacterial flagellum</keyword>
<dbReference type="Gene3D" id="2.40.10.220">
    <property type="entry name" value="predicted glycosyltransferase like domains"/>
    <property type="match status" value="1"/>
</dbReference>